<evidence type="ECO:0000256" key="2">
    <source>
        <dbReference type="ARBA" id="ARBA00022679"/>
    </source>
</evidence>
<reference evidence="3 4" key="1">
    <citation type="submission" date="2020-10" db="EMBL/GenBank/DDBJ databases">
        <title>ChiBAC.</title>
        <authorList>
            <person name="Zenner C."/>
            <person name="Hitch T.C.A."/>
            <person name="Clavel T."/>
        </authorList>
    </citation>
    <scope>NUCLEOTIDE SEQUENCE [LARGE SCALE GENOMIC DNA]</scope>
    <source>
        <strain evidence="3 4">DSM 109015</strain>
    </source>
</reference>
<dbReference type="Proteomes" id="UP000768567">
    <property type="component" value="Unassembled WGS sequence"/>
</dbReference>
<accession>A0ABR9R5W6</accession>
<dbReference type="NCBIfam" id="TIGR00696">
    <property type="entry name" value="wecG_tagA_cpsF"/>
    <property type="match status" value="1"/>
</dbReference>
<dbReference type="PANTHER" id="PTHR34136">
    <property type="match status" value="1"/>
</dbReference>
<keyword evidence="4" id="KW-1185">Reference proteome</keyword>
<evidence type="ECO:0000313" key="3">
    <source>
        <dbReference type="EMBL" id="MBE5038521.1"/>
    </source>
</evidence>
<organism evidence="3 4">
    <name type="scientific">Gemmiger gallinarum</name>
    <dbReference type="NCBI Taxonomy" id="2779354"/>
    <lineage>
        <taxon>Bacteria</taxon>
        <taxon>Bacillati</taxon>
        <taxon>Bacillota</taxon>
        <taxon>Clostridia</taxon>
        <taxon>Eubacteriales</taxon>
        <taxon>Gemmiger</taxon>
    </lineage>
</organism>
<evidence type="ECO:0000256" key="1">
    <source>
        <dbReference type="ARBA" id="ARBA00022676"/>
    </source>
</evidence>
<keyword evidence="1" id="KW-0328">Glycosyltransferase</keyword>
<dbReference type="InterPro" id="IPR004629">
    <property type="entry name" value="WecG_TagA_CpsF"/>
</dbReference>
<comment type="caution">
    <text evidence="3">The sequence shown here is derived from an EMBL/GenBank/DDBJ whole genome shotgun (WGS) entry which is preliminary data.</text>
</comment>
<proteinExistence type="predicted"/>
<keyword evidence="2" id="KW-0808">Transferase</keyword>
<protein>
    <submittedName>
        <fullName evidence="3">WecB/TagA/CpsF family glycosyltransferase</fullName>
    </submittedName>
</protein>
<evidence type="ECO:0000313" key="4">
    <source>
        <dbReference type="Proteomes" id="UP000768567"/>
    </source>
</evidence>
<dbReference type="CDD" id="cd06533">
    <property type="entry name" value="Glyco_transf_WecG_TagA"/>
    <property type="match status" value="1"/>
</dbReference>
<dbReference type="Pfam" id="PF03808">
    <property type="entry name" value="Glyco_tran_WecG"/>
    <property type="match status" value="1"/>
</dbReference>
<name>A0ABR9R5W6_9FIRM</name>
<dbReference type="RefSeq" id="WP_193502733.1">
    <property type="nucleotide sequence ID" value="NZ_JADCKC010000003.1"/>
</dbReference>
<dbReference type="PANTHER" id="PTHR34136:SF1">
    <property type="entry name" value="UDP-N-ACETYL-D-MANNOSAMINURONIC ACID TRANSFERASE"/>
    <property type="match status" value="1"/>
</dbReference>
<gene>
    <name evidence="3" type="ORF">INF35_12055</name>
</gene>
<sequence>MREITIFGVGYRAGSKAELLGELTAPLAAEECRTVAFAPVTSLSQAARDADYRAVLNSMSICAMDGMPVVRRARKLDPTLTGIERCSGPDMMRLVLEATQNTGARHYFYGTTPENLEKLQEKLRQDFPGLCVAGTCAPPFRPLSEEEDRADIRRIRETNPDYLWVALGAPRQDYWVMNHASQLAGMRVLAVGAAMNFLTGEVRRAPQWMRRAGLEWAYRIWREPKQFSRYAQNGLYYYWRCARQDLFHR</sequence>
<dbReference type="EMBL" id="JADCKC010000003">
    <property type="protein sequence ID" value="MBE5038521.1"/>
    <property type="molecule type" value="Genomic_DNA"/>
</dbReference>